<dbReference type="EMBL" id="RBCJ01000003">
    <property type="protein sequence ID" value="RKN79832.1"/>
    <property type="molecule type" value="Genomic_DNA"/>
</dbReference>
<dbReference type="InterPro" id="IPR016024">
    <property type="entry name" value="ARM-type_fold"/>
</dbReference>
<protein>
    <submittedName>
        <fullName evidence="1">DNA alkylation repair protein</fullName>
    </submittedName>
</protein>
<dbReference type="Proteomes" id="UP000276603">
    <property type="component" value="Unassembled WGS sequence"/>
</dbReference>
<evidence type="ECO:0000313" key="2">
    <source>
        <dbReference type="Proteomes" id="UP000276603"/>
    </source>
</evidence>
<reference evidence="1 2" key="1">
    <citation type="submission" date="2018-10" db="EMBL/GenBank/DDBJ databases">
        <title>Ulvibacterium marinum gen. nov., sp. nov., a novel marine bacterium of the family Flavobacteriaceae, isolated from a culture of the green alga Ulva prolifera.</title>
        <authorList>
            <person name="Zhang Z."/>
        </authorList>
    </citation>
    <scope>NUCLEOTIDE SEQUENCE [LARGE SCALE GENOMIC DNA]</scope>
    <source>
        <strain evidence="1 2">CCMM003</strain>
    </source>
</reference>
<comment type="caution">
    <text evidence="1">The sequence shown here is derived from an EMBL/GenBank/DDBJ whole genome shotgun (WGS) entry which is preliminary data.</text>
</comment>
<gene>
    <name evidence="1" type="ORF">D7Z94_16280</name>
</gene>
<organism evidence="1 2">
    <name type="scientific">Ulvibacterium marinum</name>
    <dbReference type="NCBI Taxonomy" id="2419782"/>
    <lineage>
        <taxon>Bacteria</taxon>
        <taxon>Pseudomonadati</taxon>
        <taxon>Bacteroidota</taxon>
        <taxon>Flavobacteriia</taxon>
        <taxon>Flavobacteriales</taxon>
        <taxon>Flavobacteriaceae</taxon>
        <taxon>Ulvibacterium</taxon>
    </lineage>
</organism>
<evidence type="ECO:0000313" key="1">
    <source>
        <dbReference type="EMBL" id="RKN79832.1"/>
    </source>
</evidence>
<dbReference type="OrthoDB" id="9797162at2"/>
<dbReference type="RefSeq" id="WP_120712640.1">
    <property type="nucleotide sequence ID" value="NZ_RBCJ01000003.1"/>
</dbReference>
<name>A0A3B0C2W1_9FLAO</name>
<accession>A0A3B0C2W1</accession>
<sequence>MTKLKLPEAPNSIQKGVPLKLVLDKPAITQLGSNLKLVHKKFDESSFVKEAVSNIEPLTLKERGLKIAEVLKKYLPNTYSEAIAVLLASLTPPLKDTENLGLSGMFYLPHVSFVEQYGLDRSYNNNEDSFAISMKAQYELTKRFSSEFSIRSFIIDQPDRTFSILYDWMNDPDPHVRRLCSEGTRPRLPWAQKISLLVEDPSPSLPILEKLKNDENLYVRRSVANHVGDIAKDNLDLALQLCESWLGNASKELKWVIRHALRHPAKKKVEKALELRTRAK</sequence>
<keyword evidence="2" id="KW-1185">Reference proteome</keyword>
<dbReference type="AlphaFoldDB" id="A0A3B0C2W1"/>
<proteinExistence type="predicted"/>
<dbReference type="Gene3D" id="1.25.40.290">
    <property type="entry name" value="ARM repeat domains"/>
    <property type="match status" value="1"/>
</dbReference>
<dbReference type="SUPFAM" id="SSF48371">
    <property type="entry name" value="ARM repeat"/>
    <property type="match status" value="1"/>
</dbReference>